<reference evidence="2 3" key="1">
    <citation type="journal article" date="2019" name="Sci. Rep.">
        <title>Comparative genomics of chytrid fungi reveal insights into the obligate biotrophic and pathogenic lifestyle of Synchytrium endobioticum.</title>
        <authorList>
            <person name="van de Vossenberg B.T.L.H."/>
            <person name="Warris S."/>
            <person name="Nguyen H.D.T."/>
            <person name="van Gent-Pelzer M.P.E."/>
            <person name="Joly D.L."/>
            <person name="van de Geest H.C."/>
            <person name="Bonants P.J.M."/>
            <person name="Smith D.S."/>
            <person name="Levesque C.A."/>
            <person name="van der Lee T.A.J."/>
        </authorList>
    </citation>
    <scope>NUCLEOTIDE SEQUENCE [LARGE SCALE GENOMIC DNA]</scope>
    <source>
        <strain evidence="2 3">CBS 675.73</strain>
    </source>
</reference>
<feature type="signal peptide" evidence="1">
    <location>
        <begin position="1"/>
        <end position="20"/>
    </location>
</feature>
<gene>
    <name evidence="2" type="ORF">CcCBS67573_g10313</name>
</gene>
<accession>A0A507D5E8</accession>
<dbReference type="EMBL" id="QEAP01001366">
    <property type="protein sequence ID" value="TPX46408.1"/>
    <property type="molecule type" value="Genomic_DNA"/>
</dbReference>
<dbReference type="OrthoDB" id="3044029at2759"/>
<evidence type="ECO:0000313" key="2">
    <source>
        <dbReference type="EMBL" id="TPX46408.1"/>
    </source>
</evidence>
<feature type="chain" id="PRO_5021437995" evidence="1">
    <location>
        <begin position="21"/>
        <end position="165"/>
    </location>
</feature>
<dbReference type="AlphaFoldDB" id="A0A507D5E8"/>
<evidence type="ECO:0000256" key="1">
    <source>
        <dbReference type="SAM" id="SignalP"/>
    </source>
</evidence>
<comment type="caution">
    <text evidence="2">The sequence shown here is derived from an EMBL/GenBank/DDBJ whole genome shotgun (WGS) entry which is preliminary data.</text>
</comment>
<keyword evidence="3" id="KW-1185">Reference proteome</keyword>
<sequence length="165" mass="17444">MMIGSTSILATVFAASLAGAQTTRKVDEPCSGDNWDRGVDLPPNAPAGPYPLVGQQVYIQDPSNFCIGLPNPNDPFLIANYYSQGRYPTIVSAEGHMQVYCVGKLAPGALPMPAGGISAATVIKNSTDPLDSYMQVNGHLNCDVLGIDCSDGTGGQYDSVPYRNW</sequence>
<keyword evidence="1" id="KW-0732">Signal</keyword>
<name>A0A507D5E8_9FUNG</name>
<protein>
    <submittedName>
        <fullName evidence="2">Uncharacterized protein</fullName>
    </submittedName>
</protein>
<organism evidence="2 3">
    <name type="scientific">Chytriomyces confervae</name>
    <dbReference type="NCBI Taxonomy" id="246404"/>
    <lineage>
        <taxon>Eukaryota</taxon>
        <taxon>Fungi</taxon>
        <taxon>Fungi incertae sedis</taxon>
        <taxon>Chytridiomycota</taxon>
        <taxon>Chytridiomycota incertae sedis</taxon>
        <taxon>Chytridiomycetes</taxon>
        <taxon>Chytridiales</taxon>
        <taxon>Chytriomycetaceae</taxon>
        <taxon>Chytriomyces</taxon>
    </lineage>
</organism>
<proteinExistence type="predicted"/>
<dbReference type="Proteomes" id="UP000320333">
    <property type="component" value="Unassembled WGS sequence"/>
</dbReference>
<evidence type="ECO:0000313" key="3">
    <source>
        <dbReference type="Proteomes" id="UP000320333"/>
    </source>
</evidence>